<reference evidence="8" key="1">
    <citation type="submission" date="2011-12" db="EMBL/GenBank/DDBJ databases">
        <title>The Draft Genome of Lepisosteus oculatus.</title>
        <authorList>
            <consortium name="The Broad Institute Genome Assembly &amp; Analysis Group"/>
            <consortium name="Computational R&amp;D Group"/>
            <consortium name="and Sequencing Platform"/>
            <person name="Di Palma F."/>
            <person name="Alfoldi J."/>
            <person name="Johnson J."/>
            <person name="Berlin A."/>
            <person name="Gnerre S."/>
            <person name="Jaffe D."/>
            <person name="MacCallum I."/>
            <person name="Young S."/>
            <person name="Walker B.J."/>
            <person name="Lander E.S."/>
            <person name="Lindblad-Toh K."/>
        </authorList>
    </citation>
    <scope>NUCLEOTIDE SEQUENCE [LARGE SCALE GENOMIC DNA]</scope>
</reference>
<dbReference type="SUPFAM" id="SSF100895">
    <property type="entry name" value="Kazal-type serine protease inhibitors"/>
    <property type="match status" value="1"/>
</dbReference>
<keyword evidence="3" id="KW-0646">Protease inhibitor</keyword>
<reference evidence="7" key="3">
    <citation type="submission" date="2025-09" db="UniProtKB">
        <authorList>
            <consortium name="Ensembl"/>
        </authorList>
    </citation>
    <scope>IDENTIFICATION</scope>
</reference>
<dbReference type="InterPro" id="IPR002350">
    <property type="entry name" value="Kazal_dom"/>
</dbReference>
<evidence type="ECO:0000256" key="5">
    <source>
        <dbReference type="ARBA" id="ARBA00023157"/>
    </source>
</evidence>
<dbReference type="eggNOG" id="KOG3649">
    <property type="taxonomic scope" value="Eukaryota"/>
</dbReference>
<dbReference type="FunCoup" id="W5N0E6">
    <property type="interactions" value="218"/>
</dbReference>
<dbReference type="EMBL" id="AHAT01031558">
    <property type="status" value="NOT_ANNOTATED_CDS"/>
    <property type="molecule type" value="Genomic_DNA"/>
</dbReference>
<keyword evidence="8" id="KW-1185">Reference proteome</keyword>
<evidence type="ECO:0000256" key="2">
    <source>
        <dbReference type="ARBA" id="ARBA00022525"/>
    </source>
</evidence>
<dbReference type="PANTHER" id="PTHR47729:SF1">
    <property type="entry name" value="OVOMUCOID-LIKE-RELATED"/>
    <property type="match status" value="1"/>
</dbReference>
<dbReference type="Proteomes" id="UP000018468">
    <property type="component" value="Linkage group LG4"/>
</dbReference>
<organism evidence="7 8">
    <name type="scientific">Lepisosteus oculatus</name>
    <name type="common">Spotted gar</name>
    <dbReference type="NCBI Taxonomy" id="7918"/>
    <lineage>
        <taxon>Eukaryota</taxon>
        <taxon>Metazoa</taxon>
        <taxon>Chordata</taxon>
        <taxon>Craniata</taxon>
        <taxon>Vertebrata</taxon>
        <taxon>Euteleostomi</taxon>
        <taxon>Actinopterygii</taxon>
        <taxon>Neopterygii</taxon>
        <taxon>Holostei</taxon>
        <taxon>Semionotiformes</taxon>
        <taxon>Lepisosteidae</taxon>
        <taxon>Lepisosteus</taxon>
    </lineage>
</organism>
<dbReference type="InParanoid" id="W5N0E6"/>
<dbReference type="InterPro" id="IPR051597">
    <property type="entry name" value="Bifunctional_prot_inhibitor"/>
</dbReference>
<dbReference type="STRING" id="7918.ENSLOCP00000014105"/>
<sequence>QPACEGFVADNACPLNYFPVCGTDGFTYPNECALCAKRLLTKADILIAKDGTC</sequence>
<dbReference type="PROSITE" id="PS00282">
    <property type="entry name" value="KAZAL_1"/>
    <property type="match status" value="1"/>
</dbReference>
<dbReference type="HOGENOM" id="CLU_169765_6_1_1"/>
<dbReference type="AlphaFoldDB" id="W5N0E6"/>
<dbReference type="PRINTS" id="PR00290">
    <property type="entry name" value="KAZALINHBTR"/>
</dbReference>
<reference evidence="7" key="2">
    <citation type="submission" date="2025-08" db="UniProtKB">
        <authorList>
            <consortium name="Ensembl"/>
        </authorList>
    </citation>
    <scope>IDENTIFICATION</scope>
</reference>
<name>W5N0E6_LEPOC</name>
<proteinExistence type="predicted"/>
<dbReference type="OMA" id="SPFQPVC"/>
<dbReference type="PANTHER" id="PTHR47729">
    <property type="entry name" value="SERINE PEPTIDASE INHIBITOR, KAZAL TYPE 2, TANDEM DUPLICATE 1-RELATED"/>
    <property type="match status" value="1"/>
</dbReference>
<comment type="subcellular location">
    <subcellularLocation>
        <location evidence="1">Secreted</location>
    </subcellularLocation>
</comment>
<evidence type="ECO:0000259" key="6">
    <source>
        <dbReference type="PROSITE" id="PS51465"/>
    </source>
</evidence>
<dbReference type="InterPro" id="IPR036058">
    <property type="entry name" value="Kazal_dom_sf"/>
</dbReference>
<keyword evidence="2" id="KW-0964">Secreted</keyword>
<evidence type="ECO:0000313" key="7">
    <source>
        <dbReference type="Ensembl" id="ENSLOCP00000014105.1"/>
    </source>
</evidence>
<dbReference type="Gene3D" id="3.30.60.30">
    <property type="match status" value="1"/>
</dbReference>
<dbReference type="SMART" id="SM00280">
    <property type="entry name" value="KAZAL"/>
    <property type="match status" value="1"/>
</dbReference>
<protein>
    <recommendedName>
        <fullName evidence="6">Kazal-like domain-containing protein</fullName>
    </recommendedName>
</protein>
<dbReference type="GO" id="GO:0005576">
    <property type="term" value="C:extracellular region"/>
    <property type="evidence" value="ECO:0007669"/>
    <property type="project" value="UniProtKB-SubCell"/>
</dbReference>
<feature type="domain" description="Kazal-like" evidence="6">
    <location>
        <begin position="1"/>
        <end position="53"/>
    </location>
</feature>
<keyword evidence="5" id="KW-1015">Disulfide bond</keyword>
<accession>W5N0E6</accession>
<dbReference type="GeneTree" id="ENSGT01030000234799"/>
<dbReference type="Pfam" id="PF00050">
    <property type="entry name" value="Kazal_1"/>
    <property type="match status" value="1"/>
</dbReference>
<evidence type="ECO:0000256" key="3">
    <source>
        <dbReference type="ARBA" id="ARBA00022690"/>
    </source>
</evidence>
<evidence type="ECO:0000313" key="8">
    <source>
        <dbReference type="Proteomes" id="UP000018468"/>
    </source>
</evidence>
<dbReference type="Ensembl" id="ENSLOCT00000014134.1">
    <property type="protein sequence ID" value="ENSLOCP00000014105.1"/>
    <property type="gene ID" value="ENSLOCG00000011477.1"/>
</dbReference>
<evidence type="ECO:0000256" key="4">
    <source>
        <dbReference type="ARBA" id="ARBA00022900"/>
    </source>
</evidence>
<evidence type="ECO:0000256" key="1">
    <source>
        <dbReference type="ARBA" id="ARBA00004613"/>
    </source>
</evidence>
<dbReference type="PROSITE" id="PS51465">
    <property type="entry name" value="KAZAL_2"/>
    <property type="match status" value="1"/>
</dbReference>
<dbReference type="InterPro" id="IPR001239">
    <property type="entry name" value="Prot_inh_Kazal-m"/>
</dbReference>
<keyword evidence="4" id="KW-0722">Serine protease inhibitor</keyword>
<dbReference type="Bgee" id="ENSLOCG00000011477">
    <property type="expression patterns" value="Expressed in intestine and 12 other cell types or tissues"/>
</dbReference>
<dbReference type="GO" id="GO:0004867">
    <property type="term" value="F:serine-type endopeptidase inhibitor activity"/>
    <property type="evidence" value="ECO:0007669"/>
    <property type="project" value="UniProtKB-KW"/>
</dbReference>